<reference evidence="11" key="3">
    <citation type="submission" date="2025-09" db="UniProtKB">
        <authorList>
            <consortium name="Ensembl"/>
        </authorList>
    </citation>
    <scope>IDENTIFICATION</scope>
</reference>
<comment type="function">
    <text evidence="7">Catalyzes the GTP-dependent phosphorylation of 5-hydroxy-L-lysine.</text>
</comment>
<sequence>MSAENKQQPLKKPAFSKKQATELVQKIFGLTVLELKPLPSYDDQNFYVCASAAHEGKAKSAQNFVLKIINCEDSQNTELIEVQTQVMIFLNGEGFPVQTPHSTKEGGIMFLESVDTGSAKRAYIVRLLSYLPGKTVATIHMSPPLLYELGRMAARMDKTLTEKFQHPLARSLHRGGFIWNLANVPLLEQYIHALGRSEYLDAVKWAIDQFRRKIVPNLHSFRPCIIHGDLNDHNILVDTDFTSPKRSQYRVSGILDFSDMNYGCYVFEVAILIMYMMIESKDPLSVGGHVLAGYESIVPLTEEERDALFLLVSGRFAQSLVMAAYTTLLQPENEEYLMTTSKTGWKHLLLLFEMGQKAVEMIWFNTAEAYAKKGPS</sequence>
<comment type="catalytic activity">
    <reaction evidence="6">
        <text>(5R)-5-hydroxy-L-lysine + GTP = (5R)-5-phosphooxy-L-lysine + GDP + H(+)</text>
        <dbReference type="Rhea" id="RHEA:19049"/>
        <dbReference type="ChEBI" id="CHEBI:15378"/>
        <dbReference type="ChEBI" id="CHEBI:37565"/>
        <dbReference type="ChEBI" id="CHEBI:57882"/>
        <dbReference type="ChEBI" id="CHEBI:58189"/>
        <dbReference type="ChEBI" id="CHEBI:58357"/>
        <dbReference type="EC" id="2.7.1.81"/>
    </reaction>
</comment>
<dbReference type="InterPro" id="IPR011009">
    <property type="entry name" value="Kinase-like_dom_sf"/>
</dbReference>
<evidence type="ECO:0000256" key="5">
    <source>
        <dbReference type="ARBA" id="ARBA00022777"/>
    </source>
</evidence>
<accession>A0A670JC90</accession>
<reference evidence="11 12" key="1">
    <citation type="journal article" date="2019" name="Proc. Natl. Acad. Sci. U.S.A.">
        <title>Regulatory changes in pterin and carotenoid genes underlie balanced color polymorphisms in the wall lizard.</title>
        <authorList>
            <person name="Andrade P."/>
            <person name="Pinho C."/>
            <person name="Perez I de Lanuza G."/>
            <person name="Afonso S."/>
            <person name="Brejcha J."/>
            <person name="Rubin C.J."/>
            <person name="Wallerman O."/>
            <person name="Pereira P."/>
            <person name="Sabatino S.J."/>
            <person name="Bellati A."/>
            <person name="Pellitteri-Rosa D."/>
            <person name="Bosakova Z."/>
            <person name="Bunikis I."/>
            <person name="Carretero M.A."/>
            <person name="Feiner N."/>
            <person name="Marsik P."/>
            <person name="Pauperio F."/>
            <person name="Salvi D."/>
            <person name="Soler L."/>
            <person name="While G.M."/>
            <person name="Uller T."/>
            <person name="Font E."/>
            <person name="Andersson L."/>
            <person name="Carneiro M."/>
        </authorList>
    </citation>
    <scope>NUCLEOTIDE SEQUENCE</scope>
</reference>
<evidence type="ECO:0000256" key="6">
    <source>
        <dbReference type="ARBA" id="ARBA00036820"/>
    </source>
</evidence>
<evidence type="ECO:0000256" key="3">
    <source>
        <dbReference type="ARBA" id="ARBA00022490"/>
    </source>
</evidence>
<dbReference type="Pfam" id="PF01636">
    <property type="entry name" value="APH"/>
    <property type="match status" value="1"/>
</dbReference>
<dbReference type="Proteomes" id="UP000472272">
    <property type="component" value="Chromosome 9"/>
</dbReference>
<organism evidence="11 12">
    <name type="scientific">Podarcis muralis</name>
    <name type="common">Wall lizard</name>
    <name type="synonym">Lacerta muralis</name>
    <dbReference type="NCBI Taxonomy" id="64176"/>
    <lineage>
        <taxon>Eukaryota</taxon>
        <taxon>Metazoa</taxon>
        <taxon>Chordata</taxon>
        <taxon>Craniata</taxon>
        <taxon>Vertebrata</taxon>
        <taxon>Euteleostomi</taxon>
        <taxon>Lepidosauria</taxon>
        <taxon>Squamata</taxon>
        <taxon>Bifurcata</taxon>
        <taxon>Unidentata</taxon>
        <taxon>Episquamata</taxon>
        <taxon>Laterata</taxon>
        <taxon>Lacertibaenia</taxon>
        <taxon>Lacertidae</taxon>
        <taxon>Podarcis</taxon>
    </lineage>
</organism>
<keyword evidence="4" id="KW-0808">Transferase</keyword>
<evidence type="ECO:0000313" key="11">
    <source>
        <dbReference type="Ensembl" id="ENSPMRP00000021835.1"/>
    </source>
</evidence>
<gene>
    <name evidence="11" type="primary">HYKK</name>
</gene>
<reference evidence="11" key="2">
    <citation type="submission" date="2025-08" db="UniProtKB">
        <authorList>
            <consortium name="Ensembl"/>
        </authorList>
    </citation>
    <scope>IDENTIFICATION</scope>
</reference>
<dbReference type="GO" id="GO:0005737">
    <property type="term" value="C:cytoplasm"/>
    <property type="evidence" value="ECO:0007669"/>
    <property type="project" value="UniProtKB-SubCell"/>
</dbReference>
<dbReference type="PANTHER" id="PTHR21064:SF1">
    <property type="entry name" value="HYDROXYLYSINE KINASE"/>
    <property type="match status" value="1"/>
</dbReference>
<evidence type="ECO:0000313" key="12">
    <source>
        <dbReference type="Proteomes" id="UP000472272"/>
    </source>
</evidence>
<evidence type="ECO:0000256" key="1">
    <source>
        <dbReference type="ARBA" id="ARBA00004496"/>
    </source>
</evidence>
<comment type="similarity">
    <text evidence="2">Belongs to the aminoglycoside phosphotransferase family.</text>
</comment>
<feature type="domain" description="Aminoglycoside phosphotransferase" evidence="10">
    <location>
        <begin position="59"/>
        <end position="286"/>
    </location>
</feature>
<keyword evidence="3" id="KW-0963">Cytoplasm</keyword>
<protein>
    <recommendedName>
        <fullName evidence="9">Hydroxylysine kinase</fullName>
        <ecNumber evidence="8">2.7.1.81</ecNumber>
    </recommendedName>
</protein>
<dbReference type="GeneID" id="114604490"/>
<dbReference type="GO" id="GO:0047992">
    <property type="term" value="F:hydroxylysine kinase activity"/>
    <property type="evidence" value="ECO:0007669"/>
    <property type="project" value="UniProtKB-EC"/>
</dbReference>
<dbReference type="AlphaFoldDB" id="A0A670JC90"/>
<comment type="subcellular location">
    <subcellularLocation>
        <location evidence="1">Cytoplasm</location>
    </subcellularLocation>
</comment>
<keyword evidence="5" id="KW-0418">Kinase</keyword>
<keyword evidence="12" id="KW-1185">Reference proteome</keyword>
<dbReference type="FunFam" id="3.30.200.20:FF:000549">
    <property type="entry name" value="hydroxylysine kinase"/>
    <property type="match status" value="1"/>
</dbReference>
<dbReference type="SUPFAM" id="SSF56112">
    <property type="entry name" value="Protein kinase-like (PK-like)"/>
    <property type="match status" value="1"/>
</dbReference>
<dbReference type="EC" id="2.7.1.81" evidence="8"/>
<dbReference type="OMA" id="IDFNDMA"/>
<dbReference type="PANTHER" id="PTHR21064">
    <property type="entry name" value="AMINOGLYCOSIDE PHOSPHOTRANSFERASE DOMAIN-CONTAINING PROTEIN-RELATED"/>
    <property type="match status" value="1"/>
</dbReference>
<dbReference type="Gene3D" id="3.90.1200.10">
    <property type="match status" value="1"/>
</dbReference>
<evidence type="ECO:0000256" key="7">
    <source>
        <dbReference type="ARBA" id="ARBA00037368"/>
    </source>
</evidence>
<dbReference type="Ensembl" id="ENSPMRT00000023177.1">
    <property type="protein sequence ID" value="ENSPMRP00000021835.1"/>
    <property type="gene ID" value="ENSPMRG00000014179.1"/>
</dbReference>
<evidence type="ECO:0000259" key="10">
    <source>
        <dbReference type="Pfam" id="PF01636"/>
    </source>
</evidence>
<evidence type="ECO:0000256" key="2">
    <source>
        <dbReference type="ARBA" id="ARBA00006219"/>
    </source>
</evidence>
<dbReference type="InterPro" id="IPR002575">
    <property type="entry name" value="Aminoglycoside_PTrfase"/>
</dbReference>
<dbReference type="CTD" id="123688"/>
<dbReference type="InterPro" id="IPR050249">
    <property type="entry name" value="Pseudomonas-type_ThrB"/>
</dbReference>
<evidence type="ECO:0000256" key="4">
    <source>
        <dbReference type="ARBA" id="ARBA00022679"/>
    </source>
</evidence>
<name>A0A670JC90_PODMU</name>
<dbReference type="RefSeq" id="XP_028600453.1">
    <property type="nucleotide sequence ID" value="XM_028744620.1"/>
</dbReference>
<evidence type="ECO:0000256" key="9">
    <source>
        <dbReference type="ARBA" id="ARBA00040505"/>
    </source>
</evidence>
<dbReference type="GeneTree" id="ENSGT00390000011314"/>
<proteinExistence type="inferred from homology"/>
<evidence type="ECO:0000256" key="8">
    <source>
        <dbReference type="ARBA" id="ARBA00038873"/>
    </source>
</evidence>
<dbReference type="FunFam" id="3.90.1200.10:FF:000007">
    <property type="entry name" value="hydroxylysine kinase isoform X1"/>
    <property type="match status" value="1"/>
</dbReference>